<reference evidence="11" key="1">
    <citation type="journal article" date="2019" name="Int. J. Syst. Evol. Microbiol.">
        <title>The Global Catalogue of Microorganisms (GCM) 10K type strain sequencing project: providing services to taxonomists for standard genome sequencing and annotation.</title>
        <authorList>
            <consortium name="The Broad Institute Genomics Platform"/>
            <consortium name="The Broad Institute Genome Sequencing Center for Infectious Disease"/>
            <person name="Wu L."/>
            <person name="Ma J."/>
        </authorList>
    </citation>
    <scope>NUCLEOTIDE SEQUENCE [LARGE SCALE GENOMIC DNA]</scope>
    <source>
        <strain evidence="11">CGMCC 1.15342</strain>
    </source>
</reference>
<dbReference type="PROSITE" id="PS50005">
    <property type="entry name" value="TPR"/>
    <property type="match status" value="1"/>
</dbReference>
<dbReference type="Proteomes" id="UP000597338">
    <property type="component" value="Unassembled WGS sequence"/>
</dbReference>
<dbReference type="InterPro" id="IPR033985">
    <property type="entry name" value="SusD-like_N"/>
</dbReference>
<dbReference type="InterPro" id="IPR012944">
    <property type="entry name" value="SusD_RagB_dom"/>
</dbReference>
<evidence type="ECO:0000259" key="8">
    <source>
        <dbReference type="Pfam" id="PF07980"/>
    </source>
</evidence>
<feature type="domain" description="SusD-like N-terminal" evidence="9">
    <location>
        <begin position="21"/>
        <end position="231"/>
    </location>
</feature>
<organism evidence="10 11">
    <name type="scientific">Parapedobacter defluvii</name>
    <dbReference type="NCBI Taxonomy" id="2045106"/>
    <lineage>
        <taxon>Bacteria</taxon>
        <taxon>Pseudomonadati</taxon>
        <taxon>Bacteroidota</taxon>
        <taxon>Sphingobacteriia</taxon>
        <taxon>Sphingobacteriales</taxon>
        <taxon>Sphingobacteriaceae</taxon>
        <taxon>Parapedobacter</taxon>
    </lineage>
</organism>
<evidence type="ECO:0000313" key="10">
    <source>
        <dbReference type="EMBL" id="GGC47824.1"/>
    </source>
</evidence>
<dbReference type="Pfam" id="PF14322">
    <property type="entry name" value="SusD-like_3"/>
    <property type="match status" value="1"/>
</dbReference>
<evidence type="ECO:0000259" key="9">
    <source>
        <dbReference type="Pfam" id="PF14322"/>
    </source>
</evidence>
<dbReference type="Gene3D" id="1.25.40.390">
    <property type="match status" value="1"/>
</dbReference>
<evidence type="ECO:0000256" key="3">
    <source>
        <dbReference type="ARBA" id="ARBA00022729"/>
    </source>
</evidence>
<evidence type="ECO:0000256" key="2">
    <source>
        <dbReference type="ARBA" id="ARBA00006275"/>
    </source>
</evidence>
<keyword evidence="11" id="KW-1185">Reference proteome</keyword>
<feature type="repeat" description="TPR" evidence="6">
    <location>
        <begin position="220"/>
        <end position="253"/>
    </location>
</feature>
<evidence type="ECO:0000256" key="6">
    <source>
        <dbReference type="PROSITE-ProRule" id="PRU00339"/>
    </source>
</evidence>
<evidence type="ECO:0008006" key="12">
    <source>
        <dbReference type="Google" id="ProtNLM"/>
    </source>
</evidence>
<feature type="signal peptide" evidence="7">
    <location>
        <begin position="1"/>
        <end position="19"/>
    </location>
</feature>
<evidence type="ECO:0000313" key="11">
    <source>
        <dbReference type="Proteomes" id="UP000597338"/>
    </source>
</evidence>
<feature type="domain" description="RagB/SusD" evidence="8">
    <location>
        <begin position="349"/>
        <end position="424"/>
    </location>
</feature>
<dbReference type="RefSeq" id="WP_188753726.1">
    <property type="nucleotide sequence ID" value="NZ_BMIK01000028.1"/>
</dbReference>
<protein>
    <recommendedName>
        <fullName evidence="12">SusD family protein</fullName>
    </recommendedName>
</protein>
<keyword evidence="6" id="KW-0802">TPR repeat</keyword>
<gene>
    <name evidence="10" type="ORF">GCM10011386_44950</name>
</gene>
<comment type="subcellular location">
    <subcellularLocation>
        <location evidence="1">Cell outer membrane</location>
    </subcellularLocation>
</comment>
<dbReference type="Pfam" id="PF07980">
    <property type="entry name" value="SusD_RagB"/>
    <property type="match status" value="1"/>
</dbReference>
<dbReference type="PROSITE" id="PS51257">
    <property type="entry name" value="PROKAR_LIPOPROTEIN"/>
    <property type="match status" value="1"/>
</dbReference>
<accession>A0ABQ1MVJ9</accession>
<dbReference type="InterPro" id="IPR011990">
    <property type="entry name" value="TPR-like_helical_dom_sf"/>
</dbReference>
<sequence length="467" mass="53542">MKRKPILIFVSVLFLAACGQEFLDVKPGVRQRTPSSWEDYLGLLDNTSNMNSSSHALGMIGADEYFITQDRYETFPSGVFHNYQKRAYTWEERIFEGNETYFLDWNGGYSNILWANLVLDGVKSLPVAEGERELADMVKGTALFHRAWNFYCLAQLFCPVYGQGDANTQLGLPLRLEADVTVNVKRSTLEATYQRIIRDLEEADPLLPEVSSIQFRPGKAAVYALLAKTYLQMGDYRLAYDYADRCLDLKRELLDYNRIDLMLPAPFSPNGQDNPEIVFFAICPGNTTFRLLLTSHYMQPDTNLLKLYGPDDLRSRAFFEKTATGEFQYKGSYDGSGIYNYFTGLAIDEMYLIRAECAARLGMVEEALNDLNFLRKHRVEADGYTLLSHNDPKIILSWILAERRRELVLRGTRWEDLRRLNKEAEFATTLVRRLGETEVRLEPGSVRYVWPLPVEAVSLGGYEQNVR</sequence>
<comment type="similarity">
    <text evidence="2">Belongs to the SusD family.</text>
</comment>
<feature type="chain" id="PRO_5045986609" description="SusD family protein" evidence="7">
    <location>
        <begin position="20"/>
        <end position="467"/>
    </location>
</feature>
<proteinExistence type="inferred from homology"/>
<dbReference type="EMBL" id="BMIK01000028">
    <property type="protein sequence ID" value="GGC47824.1"/>
    <property type="molecule type" value="Genomic_DNA"/>
</dbReference>
<evidence type="ECO:0000256" key="4">
    <source>
        <dbReference type="ARBA" id="ARBA00023136"/>
    </source>
</evidence>
<keyword evidence="5" id="KW-0998">Cell outer membrane</keyword>
<dbReference type="InterPro" id="IPR019734">
    <property type="entry name" value="TPR_rpt"/>
</dbReference>
<evidence type="ECO:0000256" key="5">
    <source>
        <dbReference type="ARBA" id="ARBA00023237"/>
    </source>
</evidence>
<dbReference type="SUPFAM" id="SSF48452">
    <property type="entry name" value="TPR-like"/>
    <property type="match status" value="1"/>
</dbReference>
<keyword evidence="3 7" id="KW-0732">Signal</keyword>
<comment type="caution">
    <text evidence="10">The sequence shown here is derived from an EMBL/GenBank/DDBJ whole genome shotgun (WGS) entry which is preliminary data.</text>
</comment>
<evidence type="ECO:0000256" key="7">
    <source>
        <dbReference type="SAM" id="SignalP"/>
    </source>
</evidence>
<name>A0ABQ1MVJ9_9SPHI</name>
<keyword evidence="4" id="KW-0472">Membrane</keyword>
<evidence type="ECO:0000256" key="1">
    <source>
        <dbReference type="ARBA" id="ARBA00004442"/>
    </source>
</evidence>